<sequence length="137" mass="16564">MGCCNRRCGFDSRSCVWGRWWPSWVASSSQWGRVSLRGQWKRRLLSSLEHKLMRTGVEQFQWWWRKDLTHTGQDIFPKRTSHSPQSHRLFMLPHGAIFEPSMSVEQRKTKSPPSTWAWLYEPILWFQNRFILSWRIL</sequence>
<organism evidence="1 2">
    <name type="scientific">Chaenocephalus aceratus</name>
    <name type="common">Blackfin icefish</name>
    <name type="synonym">Chaenichthys aceratus</name>
    <dbReference type="NCBI Taxonomy" id="36190"/>
    <lineage>
        <taxon>Eukaryota</taxon>
        <taxon>Metazoa</taxon>
        <taxon>Chordata</taxon>
        <taxon>Craniata</taxon>
        <taxon>Vertebrata</taxon>
        <taxon>Euteleostomi</taxon>
        <taxon>Actinopterygii</taxon>
        <taxon>Neopterygii</taxon>
        <taxon>Teleostei</taxon>
        <taxon>Neoteleostei</taxon>
        <taxon>Acanthomorphata</taxon>
        <taxon>Eupercaria</taxon>
        <taxon>Perciformes</taxon>
        <taxon>Notothenioidei</taxon>
        <taxon>Channichthyidae</taxon>
        <taxon>Chaenocephalus</taxon>
    </lineage>
</organism>
<protein>
    <submittedName>
        <fullName evidence="1">Uncharacterized protein</fullName>
    </submittedName>
</protein>
<dbReference type="EMBL" id="CM043807">
    <property type="protein sequence ID" value="KAI4802946.1"/>
    <property type="molecule type" value="Genomic_DNA"/>
</dbReference>
<dbReference type="Proteomes" id="UP001057452">
    <property type="component" value="Chromosome 23"/>
</dbReference>
<keyword evidence="2" id="KW-1185">Reference proteome</keyword>
<reference evidence="1" key="1">
    <citation type="submission" date="2022-05" db="EMBL/GenBank/DDBJ databases">
        <title>Chromosome-level genome of Chaenocephalus aceratus.</title>
        <authorList>
            <person name="Park H."/>
        </authorList>
    </citation>
    <scope>NUCLEOTIDE SEQUENCE</scope>
    <source>
        <strain evidence="1">KU_202001</strain>
    </source>
</reference>
<evidence type="ECO:0000313" key="1">
    <source>
        <dbReference type="EMBL" id="KAI4802946.1"/>
    </source>
</evidence>
<accession>A0ACB9VTC6</accession>
<name>A0ACB9VTC6_CHAAC</name>
<evidence type="ECO:0000313" key="2">
    <source>
        <dbReference type="Proteomes" id="UP001057452"/>
    </source>
</evidence>
<proteinExistence type="predicted"/>
<comment type="caution">
    <text evidence="1">The sequence shown here is derived from an EMBL/GenBank/DDBJ whole genome shotgun (WGS) entry which is preliminary data.</text>
</comment>
<gene>
    <name evidence="1" type="ORF">KUCAC02_006513</name>
</gene>